<evidence type="ECO:0000313" key="2">
    <source>
        <dbReference type="Proteomes" id="UP000789570"/>
    </source>
</evidence>
<dbReference type="EMBL" id="CAJVPQ010003981">
    <property type="protein sequence ID" value="CAG8641727.1"/>
    <property type="molecule type" value="Genomic_DNA"/>
</dbReference>
<dbReference type="Proteomes" id="UP000789570">
    <property type="component" value="Unassembled WGS sequence"/>
</dbReference>
<protein>
    <submittedName>
        <fullName evidence="1">118_t:CDS:1</fullName>
    </submittedName>
</protein>
<dbReference type="OrthoDB" id="2448359at2759"/>
<gene>
    <name evidence="1" type="ORF">FCALED_LOCUS10601</name>
</gene>
<name>A0A9N9DMC3_9GLOM</name>
<evidence type="ECO:0000313" key="1">
    <source>
        <dbReference type="EMBL" id="CAG8641727.1"/>
    </source>
</evidence>
<keyword evidence="2" id="KW-1185">Reference proteome</keyword>
<sequence>MENIIPSINVSLYNGSDLLFNSYYDALYSDSNLLFNTYHNSLNNSSNPPIFDLYSSLHDSSSNPPIFELYDSSHSSSDLLFETYKETQIENEMINTVVRMKFETWKLAELYLDKYAKKQEFCFHKKRNFRQTPNIVQLQGPKQKYGFSMRYVKKALDLAIQTDKVDEFVDQVQHKGRQPNRYKSCGESLKKKAKHIRDITNITNKDHEEASQSGKKRERHYKLCNQIGHYAS</sequence>
<accession>A0A9N9DMC3</accession>
<comment type="caution">
    <text evidence="1">The sequence shown here is derived from an EMBL/GenBank/DDBJ whole genome shotgun (WGS) entry which is preliminary data.</text>
</comment>
<reference evidence="1" key="1">
    <citation type="submission" date="2021-06" db="EMBL/GenBank/DDBJ databases">
        <authorList>
            <person name="Kallberg Y."/>
            <person name="Tangrot J."/>
            <person name="Rosling A."/>
        </authorList>
    </citation>
    <scope>NUCLEOTIDE SEQUENCE</scope>
    <source>
        <strain evidence="1">UK204</strain>
    </source>
</reference>
<dbReference type="AlphaFoldDB" id="A0A9N9DMC3"/>
<proteinExistence type="predicted"/>
<organism evidence="1 2">
    <name type="scientific">Funneliformis caledonium</name>
    <dbReference type="NCBI Taxonomy" id="1117310"/>
    <lineage>
        <taxon>Eukaryota</taxon>
        <taxon>Fungi</taxon>
        <taxon>Fungi incertae sedis</taxon>
        <taxon>Mucoromycota</taxon>
        <taxon>Glomeromycotina</taxon>
        <taxon>Glomeromycetes</taxon>
        <taxon>Glomerales</taxon>
        <taxon>Glomeraceae</taxon>
        <taxon>Funneliformis</taxon>
    </lineage>
</organism>